<accession>A0ABU1MNF1</accession>
<keyword evidence="6" id="KW-0998">Cell outer membrane</keyword>
<dbReference type="InterPro" id="IPR039426">
    <property type="entry name" value="TonB-dep_rcpt-like"/>
</dbReference>
<dbReference type="PANTHER" id="PTHR32552:SF83">
    <property type="entry name" value="BLR3904 PROTEIN"/>
    <property type="match status" value="1"/>
</dbReference>
<dbReference type="InterPro" id="IPR036942">
    <property type="entry name" value="Beta-barrel_TonB_sf"/>
</dbReference>
<evidence type="ECO:0000256" key="5">
    <source>
        <dbReference type="ARBA" id="ARBA00023136"/>
    </source>
</evidence>
<protein>
    <submittedName>
        <fullName evidence="7">Outer membrane receptor protein involved in Fe transport</fullName>
    </submittedName>
</protein>
<dbReference type="PROSITE" id="PS01156">
    <property type="entry name" value="TONB_DEPENDENT_REC_2"/>
    <property type="match status" value="1"/>
</dbReference>
<dbReference type="PANTHER" id="PTHR32552">
    <property type="entry name" value="FERRICHROME IRON RECEPTOR-RELATED"/>
    <property type="match status" value="1"/>
</dbReference>
<dbReference type="InterPro" id="IPR010917">
    <property type="entry name" value="TonB_rcpt_CS"/>
</dbReference>
<keyword evidence="2" id="KW-0813">Transport</keyword>
<keyword evidence="8" id="KW-1185">Reference proteome</keyword>
<evidence type="ECO:0000256" key="3">
    <source>
        <dbReference type="ARBA" id="ARBA00022452"/>
    </source>
</evidence>
<sequence length="93" mass="10006">MNWQPAQWPALGLNAGVYCTGARYADVLDQGGVPAYATLSLGARYKVMLPRARTLILRANADNVTNKRYWATGGTTLYAGAGRTLRLSANVGF</sequence>
<dbReference type="Gene3D" id="2.40.170.20">
    <property type="entry name" value="TonB-dependent receptor, beta-barrel domain"/>
    <property type="match status" value="1"/>
</dbReference>
<reference evidence="7 8" key="1">
    <citation type="submission" date="2023-07" db="EMBL/GenBank/DDBJ databases">
        <title>Sorghum-associated microbial communities from plants grown in Nebraska, USA.</title>
        <authorList>
            <person name="Schachtman D."/>
        </authorList>
    </citation>
    <scope>NUCLEOTIDE SEQUENCE [LARGE SCALE GENOMIC DNA]</scope>
    <source>
        <strain evidence="7 8">DS1027</strain>
    </source>
</reference>
<evidence type="ECO:0000313" key="8">
    <source>
        <dbReference type="Proteomes" id="UP001184150"/>
    </source>
</evidence>
<keyword evidence="5" id="KW-0472">Membrane</keyword>
<comment type="subcellular location">
    <subcellularLocation>
        <location evidence="1">Cell outer membrane</location>
        <topology evidence="1">Multi-pass membrane protein</topology>
    </subcellularLocation>
</comment>
<proteinExistence type="predicted"/>
<keyword evidence="4" id="KW-0812">Transmembrane</keyword>
<dbReference type="SUPFAM" id="SSF56935">
    <property type="entry name" value="Porins"/>
    <property type="match status" value="1"/>
</dbReference>
<dbReference type="Proteomes" id="UP001184150">
    <property type="component" value="Unassembled WGS sequence"/>
</dbReference>
<keyword evidence="3" id="KW-1134">Transmembrane beta strand</keyword>
<evidence type="ECO:0000313" key="7">
    <source>
        <dbReference type="EMBL" id="MDR6511551.1"/>
    </source>
</evidence>
<comment type="caution">
    <text evidence="7">The sequence shown here is derived from an EMBL/GenBank/DDBJ whole genome shotgun (WGS) entry which is preliminary data.</text>
</comment>
<evidence type="ECO:0000256" key="2">
    <source>
        <dbReference type="ARBA" id="ARBA00022448"/>
    </source>
</evidence>
<evidence type="ECO:0000256" key="1">
    <source>
        <dbReference type="ARBA" id="ARBA00004571"/>
    </source>
</evidence>
<keyword evidence="7" id="KW-0675">Receptor</keyword>
<organism evidence="7 8">
    <name type="scientific">Novosphingobium capsulatum</name>
    <dbReference type="NCBI Taxonomy" id="13688"/>
    <lineage>
        <taxon>Bacteria</taxon>
        <taxon>Pseudomonadati</taxon>
        <taxon>Pseudomonadota</taxon>
        <taxon>Alphaproteobacteria</taxon>
        <taxon>Sphingomonadales</taxon>
        <taxon>Sphingomonadaceae</taxon>
        <taxon>Novosphingobium</taxon>
    </lineage>
</organism>
<dbReference type="EMBL" id="JAVDRD010000005">
    <property type="protein sequence ID" value="MDR6511551.1"/>
    <property type="molecule type" value="Genomic_DNA"/>
</dbReference>
<evidence type="ECO:0000256" key="4">
    <source>
        <dbReference type="ARBA" id="ARBA00022692"/>
    </source>
</evidence>
<evidence type="ECO:0000256" key="6">
    <source>
        <dbReference type="ARBA" id="ARBA00023237"/>
    </source>
</evidence>
<name>A0ABU1MNF1_9SPHN</name>
<gene>
    <name evidence="7" type="ORF">J2792_002423</name>
</gene>